<proteinExistence type="predicted"/>
<gene>
    <name evidence="1" type="ORF">HCBAA847_0680</name>
</gene>
<dbReference type="KEGG" id="hcb:HCBAA847_0680"/>
<dbReference type="EMBL" id="AP012492">
    <property type="protein sequence ID" value="BAM31918.1"/>
    <property type="molecule type" value="Genomic_DNA"/>
</dbReference>
<evidence type="ECO:0000313" key="2">
    <source>
        <dbReference type="Proteomes" id="UP000006036"/>
    </source>
</evidence>
<evidence type="ECO:0000313" key="1">
    <source>
        <dbReference type="EMBL" id="BAM31918.1"/>
    </source>
</evidence>
<protein>
    <submittedName>
        <fullName evidence="1">Uncharacterized protein</fullName>
    </submittedName>
</protein>
<name>A0AAI8QGP8_9HELI</name>
<sequence>MGEVVGLNPATPTISFTSSLNRILKNILWFYADSSKDFICFDLSLSAQANGLMKRNKQGGLVIGANKTGGMGKAF</sequence>
<dbReference type="Proteomes" id="UP000006036">
    <property type="component" value="Chromosome 1"/>
</dbReference>
<accession>A0AAI8QGP8</accession>
<dbReference type="AlphaFoldDB" id="A0AAI8QGP8"/>
<organism evidence="1 2">
    <name type="scientific">Helicobacter cinaedi CCUG 18818 = ATCC BAA-847</name>
    <dbReference type="NCBI Taxonomy" id="537971"/>
    <lineage>
        <taxon>Bacteria</taxon>
        <taxon>Pseudomonadati</taxon>
        <taxon>Campylobacterota</taxon>
        <taxon>Epsilonproteobacteria</taxon>
        <taxon>Campylobacterales</taxon>
        <taxon>Helicobacteraceae</taxon>
        <taxon>Helicobacter</taxon>
    </lineage>
</organism>
<reference evidence="1 2" key="1">
    <citation type="journal article" date="2012" name="J. Bacteriol.">
        <title>Complete Genome Sequence of Helicobacter cinaedi Type Strain ATCC BAA-847.</title>
        <authorList>
            <person name="Miyoshi-Akiyama T."/>
            <person name="Takeshita N."/>
            <person name="Ohmagari N."/>
            <person name="Kirikae T."/>
        </authorList>
    </citation>
    <scope>NUCLEOTIDE SEQUENCE [LARGE SCALE GENOMIC DNA]</scope>
    <source>
        <strain evidence="1 2">ATCC BAA-847</strain>
    </source>
</reference>